<sequence length="162" mass="18181">MNKESKALYQERVGSPIENLPQELVVSPSFDPQHRLTVMDSEIAAFVPVKGHKLMQDWVRKSCSGGSELPITGIWGNTPAESNRLMMVFGTYDEIEMLAGPSLVYELMGTNRQKSQILVDQSSFGPFVAETIRIGLVLNQQAMLIAIHLPPKPKLRFTLWLR</sequence>
<evidence type="ECO:0000313" key="2">
    <source>
        <dbReference type="Proteomes" id="UP001235849"/>
    </source>
</evidence>
<name>A0ABT7B203_9CYAN</name>
<organism evidence="1 2">
    <name type="scientific">Roseofilum capinflatum BLCC-M114</name>
    <dbReference type="NCBI Taxonomy" id="3022440"/>
    <lineage>
        <taxon>Bacteria</taxon>
        <taxon>Bacillati</taxon>
        <taxon>Cyanobacteriota</taxon>
        <taxon>Cyanophyceae</taxon>
        <taxon>Desertifilales</taxon>
        <taxon>Desertifilaceae</taxon>
        <taxon>Roseofilum</taxon>
        <taxon>Roseofilum capinflatum</taxon>
    </lineage>
</organism>
<reference evidence="1 2" key="1">
    <citation type="submission" date="2023-01" db="EMBL/GenBank/DDBJ databases">
        <title>Novel diversity within Roseofilum (Cyanobacteria; Desertifilaceae) from marine benthic mats with descriptions of four novel species.</title>
        <authorList>
            <person name="Wang Y."/>
            <person name="Berthold D.E."/>
            <person name="Hu J."/>
            <person name="Lefler F.W."/>
            <person name="Laughinghouse H.D. IV."/>
        </authorList>
    </citation>
    <scope>NUCLEOTIDE SEQUENCE [LARGE SCALE GENOMIC DNA]</scope>
    <source>
        <strain evidence="1 2">BLCC-M114</strain>
    </source>
</reference>
<evidence type="ECO:0000313" key="1">
    <source>
        <dbReference type="EMBL" id="MDJ1173192.1"/>
    </source>
</evidence>
<keyword evidence="2" id="KW-1185">Reference proteome</keyword>
<dbReference type="EMBL" id="JAQOSO010000013">
    <property type="protein sequence ID" value="MDJ1173192.1"/>
    <property type="molecule type" value="Genomic_DNA"/>
</dbReference>
<protein>
    <submittedName>
        <fullName evidence="1">Uncharacterized protein</fullName>
    </submittedName>
</protein>
<accession>A0ABT7B203</accession>
<gene>
    <name evidence="1" type="ORF">PMG25_03710</name>
</gene>
<dbReference type="RefSeq" id="WP_283765562.1">
    <property type="nucleotide sequence ID" value="NZ_JAQOSO010000013.1"/>
</dbReference>
<proteinExistence type="predicted"/>
<comment type="caution">
    <text evidence="1">The sequence shown here is derived from an EMBL/GenBank/DDBJ whole genome shotgun (WGS) entry which is preliminary data.</text>
</comment>
<dbReference type="Proteomes" id="UP001235849">
    <property type="component" value="Unassembled WGS sequence"/>
</dbReference>